<dbReference type="GO" id="GO:0046872">
    <property type="term" value="F:metal ion binding"/>
    <property type="evidence" value="ECO:0007669"/>
    <property type="project" value="UniProtKB-KW"/>
</dbReference>
<reference evidence="20" key="1">
    <citation type="submission" date="2022-11" db="UniProtKB">
        <authorList>
            <consortium name="WormBaseParasite"/>
        </authorList>
    </citation>
    <scope>IDENTIFICATION</scope>
</reference>
<dbReference type="Proteomes" id="UP000887572">
    <property type="component" value="Unplaced"/>
</dbReference>
<dbReference type="GO" id="GO:0004674">
    <property type="term" value="F:protein serine/threonine kinase activity"/>
    <property type="evidence" value="ECO:0007669"/>
    <property type="project" value="UniProtKB-KW"/>
</dbReference>
<evidence type="ECO:0000256" key="12">
    <source>
        <dbReference type="ARBA" id="ARBA00022777"/>
    </source>
</evidence>
<feature type="repeat" description="RCC1" evidence="15">
    <location>
        <begin position="439"/>
        <end position="492"/>
    </location>
</feature>
<proteinExistence type="inferred from homology"/>
<evidence type="ECO:0000256" key="9">
    <source>
        <dbReference type="ARBA" id="ARBA00022723"/>
    </source>
</evidence>
<evidence type="ECO:0000256" key="15">
    <source>
        <dbReference type="PROSITE-ProRule" id="PRU00235"/>
    </source>
</evidence>
<keyword evidence="8" id="KW-0808">Transferase</keyword>
<keyword evidence="12" id="KW-0418">Kinase</keyword>
<evidence type="ECO:0000256" key="8">
    <source>
        <dbReference type="ARBA" id="ARBA00022679"/>
    </source>
</evidence>
<dbReference type="Pfam" id="PF25390">
    <property type="entry name" value="WD40_RLD"/>
    <property type="match status" value="1"/>
</dbReference>
<dbReference type="SMART" id="SM00220">
    <property type="entry name" value="S_TKc"/>
    <property type="match status" value="1"/>
</dbReference>
<feature type="binding site" evidence="16">
    <location>
        <position position="88"/>
    </location>
    <ligand>
        <name>ATP</name>
        <dbReference type="ChEBI" id="CHEBI:30616"/>
    </ligand>
</feature>
<feature type="repeat" description="RCC1" evidence="15">
    <location>
        <begin position="389"/>
        <end position="440"/>
    </location>
</feature>
<dbReference type="InterPro" id="IPR011009">
    <property type="entry name" value="Kinase-like_dom_sf"/>
</dbReference>
<evidence type="ECO:0000256" key="16">
    <source>
        <dbReference type="PROSITE-ProRule" id="PRU10141"/>
    </source>
</evidence>
<dbReference type="SUPFAM" id="SSF56112">
    <property type="entry name" value="Protein kinase-like (PK-like)"/>
    <property type="match status" value="1"/>
</dbReference>
<dbReference type="InterPro" id="IPR000719">
    <property type="entry name" value="Prot_kinase_dom"/>
</dbReference>
<keyword evidence="6" id="KW-0723">Serine/threonine-protein kinase</keyword>
<accession>A0A914HE06</accession>
<organism evidence="19 20">
    <name type="scientific">Globodera rostochiensis</name>
    <name type="common">Golden nematode worm</name>
    <name type="synonym">Heterodera rostochiensis</name>
    <dbReference type="NCBI Taxonomy" id="31243"/>
    <lineage>
        <taxon>Eukaryota</taxon>
        <taxon>Metazoa</taxon>
        <taxon>Ecdysozoa</taxon>
        <taxon>Nematoda</taxon>
        <taxon>Chromadorea</taxon>
        <taxon>Rhabditida</taxon>
        <taxon>Tylenchina</taxon>
        <taxon>Tylenchomorpha</taxon>
        <taxon>Tylenchoidea</taxon>
        <taxon>Heteroderidae</taxon>
        <taxon>Heteroderinae</taxon>
        <taxon>Globodera</taxon>
    </lineage>
</organism>
<dbReference type="AlphaFoldDB" id="A0A914HE06"/>
<feature type="domain" description="Protein kinase" evidence="18">
    <location>
        <begin position="59"/>
        <end position="321"/>
    </location>
</feature>
<evidence type="ECO:0000256" key="17">
    <source>
        <dbReference type="SAM" id="MobiDB-lite"/>
    </source>
</evidence>
<dbReference type="PROSITE" id="PS00626">
    <property type="entry name" value="RCC1_2"/>
    <property type="match status" value="1"/>
</dbReference>
<dbReference type="CDD" id="cd08215">
    <property type="entry name" value="STKc_Nek"/>
    <property type="match status" value="1"/>
</dbReference>
<evidence type="ECO:0000256" key="6">
    <source>
        <dbReference type="ARBA" id="ARBA00022527"/>
    </source>
</evidence>
<dbReference type="SUPFAM" id="SSF50985">
    <property type="entry name" value="RCC1/BLIP-II"/>
    <property type="match status" value="1"/>
</dbReference>
<evidence type="ECO:0000256" key="5">
    <source>
        <dbReference type="ARBA" id="ARBA00022490"/>
    </source>
</evidence>
<comment type="cofactor">
    <cofactor evidence="1">
        <name>Mg(2+)</name>
        <dbReference type="ChEBI" id="CHEBI:18420"/>
    </cofactor>
</comment>
<dbReference type="PROSITE" id="PS00107">
    <property type="entry name" value="PROTEIN_KINASE_ATP"/>
    <property type="match status" value="1"/>
</dbReference>
<dbReference type="GO" id="GO:0005737">
    <property type="term" value="C:cytoplasm"/>
    <property type="evidence" value="ECO:0007669"/>
    <property type="project" value="UniProtKB-SubCell"/>
</dbReference>
<dbReference type="InterPro" id="IPR051997">
    <property type="entry name" value="STK_NEK"/>
</dbReference>
<evidence type="ECO:0000256" key="13">
    <source>
        <dbReference type="ARBA" id="ARBA00022840"/>
    </source>
</evidence>
<keyword evidence="5" id="KW-0963">Cytoplasm</keyword>
<dbReference type="WBParaSite" id="Gr19_v10_g16489.t1">
    <property type="protein sequence ID" value="Gr19_v10_g16489.t1"/>
    <property type="gene ID" value="Gr19_v10_g16489"/>
</dbReference>
<dbReference type="InterPro" id="IPR017441">
    <property type="entry name" value="Protein_kinase_ATP_BS"/>
</dbReference>
<dbReference type="PROSITE" id="PS50011">
    <property type="entry name" value="PROTEIN_KINASE_DOM"/>
    <property type="match status" value="1"/>
</dbReference>
<dbReference type="InterPro" id="IPR000408">
    <property type="entry name" value="Reg_chr_condens"/>
</dbReference>
<dbReference type="InterPro" id="IPR008271">
    <property type="entry name" value="Ser/Thr_kinase_AS"/>
</dbReference>
<feature type="repeat" description="RCC1" evidence="15">
    <location>
        <begin position="493"/>
        <end position="544"/>
    </location>
</feature>
<dbReference type="PROSITE" id="PS50012">
    <property type="entry name" value="RCC1_3"/>
    <property type="match status" value="3"/>
</dbReference>
<feature type="region of interest" description="Disordered" evidence="17">
    <location>
        <begin position="1041"/>
        <end position="1060"/>
    </location>
</feature>
<dbReference type="EC" id="2.7.11.1" evidence="4"/>
<feature type="region of interest" description="Disordered" evidence="17">
    <location>
        <begin position="684"/>
        <end position="764"/>
    </location>
</feature>
<keyword evidence="10" id="KW-0677">Repeat</keyword>
<comment type="similarity">
    <text evidence="3">Belongs to the protein kinase superfamily. NEK Ser/Thr protein kinase family. NIMA subfamily.</text>
</comment>
<keyword evidence="9" id="KW-0479">Metal-binding</keyword>
<evidence type="ECO:0000256" key="10">
    <source>
        <dbReference type="ARBA" id="ARBA00022737"/>
    </source>
</evidence>
<evidence type="ECO:0000256" key="14">
    <source>
        <dbReference type="ARBA" id="ARBA00022842"/>
    </source>
</evidence>
<dbReference type="PANTHER" id="PTHR44535">
    <property type="entry name" value="PROTEIN CBG16200"/>
    <property type="match status" value="1"/>
</dbReference>
<dbReference type="InterPro" id="IPR058923">
    <property type="entry name" value="RCC1-like_dom"/>
</dbReference>
<protein>
    <recommendedName>
        <fullName evidence="4">non-specific serine/threonine protein kinase</fullName>
        <ecNumber evidence="4">2.7.11.1</ecNumber>
    </recommendedName>
</protein>
<dbReference type="GO" id="GO:0005524">
    <property type="term" value="F:ATP binding"/>
    <property type="evidence" value="ECO:0007669"/>
    <property type="project" value="UniProtKB-UniRule"/>
</dbReference>
<dbReference type="Gene3D" id="1.10.510.10">
    <property type="entry name" value="Transferase(Phosphotransferase) domain 1"/>
    <property type="match status" value="1"/>
</dbReference>
<keyword evidence="14" id="KW-0460">Magnesium</keyword>
<evidence type="ECO:0000313" key="19">
    <source>
        <dbReference type="Proteomes" id="UP000887572"/>
    </source>
</evidence>
<keyword evidence="19" id="KW-1185">Reference proteome</keyword>
<dbReference type="Gene3D" id="3.30.200.20">
    <property type="entry name" value="Phosphorylase Kinase, domain 1"/>
    <property type="match status" value="1"/>
</dbReference>
<dbReference type="InterPro" id="IPR009091">
    <property type="entry name" value="RCC1/BLIP-II"/>
</dbReference>
<evidence type="ECO:0000256" key="1">
    <source>
        <dbReference type="ARBA" id="ARBA00001946"/>
    </source>
</evidence>
<evidence type="ECO:0000256" key="3">
    <source>
        <dbReference type="ARBA" id="ARBA00010886"/>
    </source>
</evidence>
<sequence length="1060" mass="115229">MQNSPSSTITAAAAAAANPSLTSLYTYSPSPQASPVAKTFAEGNGGECRALAKHSSAAYERIRTVGKGSFGIAVLYRRKEDDSFVILKEINLHELSPSERNMSLNEVALLSRLDHPHIIHYFDSFEEDGTLMIEMEYADGGTLAQLLSHQGDQLLQEGQIIDIFEQITSAVSYLHDNNILHRDLKTANIFLTNERMVKVGDFGISKRMSTATNIRGGAQTMLGTPYYLSPEMCEGRPYNAKADMWAMGCCLYEMCALRKPFDADNLPTLIHKIINSEYEPLKSPYSPDIRLMVRELFRTDPEQRPSAADLLEQIRRKNPLLNSTRRVKNEATKAFNKSGQNTKNNCYSALYRFDCENLTLLAMSELPDRVQIKQIALSVSHQMVLTVDERVYSWGDNDHGQLGHGDRRVRNGPTLIEALRGKGVSRVAAGKHFSLFCAGRGIAMAAGQRQFVGSGAQADADLLRPKIIETLLKEDIVDVCCGEEHAVVLTESGGVFVWGVGENGRLGTGHTKFVSVPTRIQIPTRQLINCVVCGPNATMLITNTGTVLAMGSNEHNKLNLNQRPGFFANAKKNCADGQKVGVMDNVLSPTAVKPFPSRVVNASLGIWHSGVLLENGHVHMFGRNLVGELGHGNCAEVPAGCTCPVKALMSKACAHLVCGDGFTMVGTLDNELYSWGMYKKLSEQQPQQQNGAKHRGELEEDGSASSLSSTCTSLTTSTDGTATPTTGTLRSGEKVTSEKPPGGRRKKEQQQQQKKTKKLEQVKGVQELPRFEMSQTREGQLVRMTNANAIKVRAVMLQPHLMFRLDICQKSSCSSSSAGSAPADTDCDALQQSADCTGTAAGTSAAAGGGGAGAAGRPRIALSALVGARSCAFSVVDVTCAVDAAGATSSSQQQTRGRKNAEKRDPKGIGVRRSSAPDSRPMPAGTETWIREELDNAEIIPYSKFAISVRVRNASASRTNVLKNAQRLREEIALLRSQLVEHKSTVRGHQNQMSQLQSKLAELEALLKRNNSSPGLPPVNDPPPAYTSDSPVLKINNELEHKQHHHQQQQQQNSRACAIL</sequence>
<evidence type="ECO:0000256" key="11">
    <source>
        <dbReference type="ARBA" id="ARBA00022741"/>
    </source>
</evidence>
<feature type="compositionally biased region" description="Pro residues" evidence="17">
    <location>
        <begin position="1015"/>
        <end position="1025"/>
    </location>
</feature>
<dbReference type="PROSITE" id="PS00108">
    <property type="entry name" value="PROTEIN_KINASE_ST"/>
    <property type="match status" value="1"/>
</dbReference>
<dbReference type="FunFam" id="3.30.200.20:FF:000097">
    <property type="entry name" value="Probable serine/threonine-protein kinase nek1"/>
    <property type="match status" value="1"/>
</dbReference>
<keyword evidence="7" id="KW-0597">Phosphoprotein</keyword>
<keyword evidence="13 16" id="KW-0067">ATP-binding</keyword>
<evidence type="ECO:0000256" key="2">
    <source>
        <dbReference type="ARBA" id="ARBA00004496"/>
    </source>
</evidence>
<evidence type="ECO:0000256" key="7">
    <source>
        <dbReference type="ARBA" id="ARBA00022553"/>
    </source>
</evidence>
<feature type="region of interest" description="Disordered" evidence="17">
    <location>
        <begin position="1010"/>
        <end position="1032"/>
    </location>
</feature>
<feature type="compositionally biased region" description="Low complexity" evidence="17">
    <location>
        <begin position="703"/>
        <end position="730"/>
    </location>
</feature>
<name>A0A914HE06_GLORO</name>
<evidence type="ECO:0000256" key="4">
    <source>
        <dbReference type="ARBA" id="ARBA00012513"/>
    </source>
</evidence>
<evidence type="ECO:0000313" key="20">
    <source>
        <dbReference type="WBParaSite" id="Gr19_v10_g16489.t1"/>
    </source>
</evidence>
<comment type="subcellular location">
    <subcellularLocation>
        <location evidence="2">Cytoplasm</location>
    </subcellularLocation>
</comment>
<dbReference type="Pfam" id="PF00069">
    <property type="entry name" value="Pkinase"/>
    <property type="match status" value="1"/>
</dbReference>
<dbReference type="PRINTS" id="PR00633">
    <property type="entry name" value="RCCNDNSATION"/>
</dbReference>
<dbReference type="Gene3D" id="2.130.10.30">
    <property type="entry name" value="Regulator of chromosome condensation 1/beta-lactamase-inhibitor protein II"/>
    <property type="match status" value="1"/>
</dbReference>
<dbReference type="PANTHER" id="PTHR44535:SF5">
    <property type="entry name" value="PROTEIN KINASE DOMAIN-CONTAINING PROTEIN"/>
    <property type="match status" value="1"/>
</dbReference>
<evidence type="ECO:0000259" key="18">
    <source>
        <dbReference type="PROSITE" id="PS50011"/>
    </source>
</evidence>
<keyword evidence="11 16" id="KW-0547">Nucleotide-binding</keyword>
<feature type="region of interest" description="Disordered" evidence="17">
    <location>
        <begin position="886"/>
        <end position="924"/>
    </location>
</feature>